<dbReference type="InterPro" id="IPR044730">
    <property type="entry name" value="RNase_H-like_dom_plant"/>
</dbReference>
<feature type="domain" description="RNase H type-1" evidence="2">
    <location>
        <begin position="415"/>
        <end position="503"/>
    </location>
</feature>
<dbReference type="InterPro" id="IPR000477">
    <property type="entry name" value="RT_dom"/>
</dbReference>
<dbReference type="CDD" id="cd06222">
    <property type="entry name" value="RNase_H_like"/>
    <property type="match status" value="1"/>
</dbReference>
<evidence type="ECO:0008006" key="5">
    <source>
        <dbReference type="Google" id="ProtNLM"/>
    </source>
</evidence>
<reference evidence="3 4" key="1">
    <citation type="submission" date="2023-03" db="EMBL/GenBank/DDBJ databases">
        <title>WGS of Gossypium arboreum.</title>
        <authorList>
            <person name="Yu D."/>
        </authorList>
    </citation>
    <scope>NUCLEOTIDE SEQUENCE [LARGE SCALE GENOMIC DNA]</scope>
    <source>
        <tissue evidence="3">Leaf</tissue>
    </source>
</reference>
<dbReference type="PANTHER" id="PTHR46890:SF48">
    <property type="entry name" value="RNA-DIRECTED DNA POLYMERASE"/>
    <property type="match status" value="1"/>
</dbReference>
<proteinExistence type="predicted"/>
<comment type="caution">
    <text evidence="3">The sequence shown here is derived from an EMBL/GenBank/DDBJ whole genome shotgun (WGS) entry which is preliminary data.</text>
</comment>
<accession>A0ABR0PIL1</accession>
<evidence type="ECO:0000259" key="2">
    <source>
        <dbReference type="Pfam" id="PF13456"/>
    </source>
</evidence>
<dbReference type="CDD" id="cd01650">
    <property type="entry name" value="RT_nLTR_like"/>
    <property type="match status" value="1"/>
</dbReference>
<feature type="domain" description="Reverse transcriptase" evidence="1">
    <location>
        <begin position="78"/>
        <end position="239"/>
    </location>
</feature>
<dbReference type="InterPro" id="IPR002156">
    <property type="entry name" value="RNaseH_domain"/>
</dbReference>
<dbReference type="InterPro" id="IPR043502">
    <property type="entry name" value="DNA/RNA_pol_sf"/>
</dbReference>
<dbReference type="SUPFAM" id="SSF56672">
    <property type="entry name" value="DNA/RNA polymerases"/>
    <property type="match status" value="1"/>
</dbReference>
<evidence type="ECO:0000259" key="1">
    <source>
        <dbReference type="Pfam" id="PF00078"/>
    </source>
</evidence>
<dbReference type="InterPro" id="IPR052343">
    <property type="entry name" value="Retrotransposon-Effector_Assoc"/>
</dbReference>
<evidence type="ECO:0000313" key="3">
    <source>
        <dbReference type="EMBL" id="KAK5824255.1"/>
    </source>
</evidence>
<dbReference type="PANTHER" id="PTHR46890">
    <property type="entry name" value="NON-LTR RETROLELEMENT REVERSE TRANSCRIPTASE-LIKE PROTEIN-RELATED"/>
    <property type="match status" value="1"/>
</dbReference>
<evidence type="ECO:0000313" key="4">
    <source>
        <dbReference type="Proteomes" id="UP001358586"/>
    </source>
</evidence>
<dbReference type="Pfam" id="PF13456">
    <property type="entry name" value="RVT_3"/>
    <property type="match status" value="1"/>
</dbReference>
<protein>
    <recommendedName>
        <fullName evidence="5">Reverse transcriptase</fullName>
    </recommendedName>
</protein>
<dbReference type="Proteomes" id="UP001358586">
    <property type="component" value="Chromosome 6"/>
</dbReference>
<dbReference type="EMBL" id="JARKNE010000006">
    <property type="protein sequence ID" value="KAK5824255.1"/>
    <property type="molecule type" value="Genomic_DNA"/>
</dbReference>
<gene>
    <name evidence="3" type="ORF">PVK06_019026</name>
</gene>
<sequence>MNEALLTQFTKEDIVNAVKSMAPLKAPGVDSFPAIFFQRYWHIIEADMSLYCLSVLNGETEIGEINKTHIVLIPKVQKPKNLSQFKPISLCNVVYKIIAKVLVIRMSAILGNCINEAQGAFIPGRLILDNVFIAYEVLHSFKIKKRGKKGNFALKLDMNKAYDHVEWDFLAGMMKQLGFHADWIVHIMRCVCSVSYSVSLNIACGEWFSPSRGLRQGDPLSPYLFLICAKGFSTFIKKAEQKGLMKGAPIGRESTRKLIANGILWRVSNGARINIWDDPWLPRRGNDRVSVQKIVPNWTSVNQLIEHGTSTWNKKLIHTIVDDATAARLFSIPLAGSNSEDLLFGNLKAQRNIHLWYRRNKLTHEGVKLSLQEVLGFIKGYKQELRVTQEYHSLSSRFMTREIWRPPGIEVIRINFDTAFQGSVRLAITATLAKDSTGEIIGAKTYLFANVVDTFVAEARACERALIFAGSMSFQRLIVKGDSLTVIKSTYRFVPRMANEVAHMLALESRRSQRFGVWIDGVPDATKARAMKDSLEWN</sequence>
<organism evidence="3 4">
    <name type="scientific">Gossypium arboreum</name>
    <name type="common">Tree cotton</name>
    <name type="synonym">Gossypium nanking</name>
    <dbReference type="NCBI Taxonomy" id="29729"/>
    <lineage>
        <taxon>Eukaryota</taxon>
        <taxon>Viridiplantae</taxon>
        <taxon>Streptophyta</taxon>
        <taxon>Embryophyta</taxon>
        <taxon>Tracheophyta</taxon>
        <taxon>Spermatophyta</taxon>
        <taxon>Magnoliopsida</taxon>
        <taxon>eudicotyledons</taxon>
        <taxon>Gunneridae</taxon>
        <taxon>Pentapetalae</taxon>
        <taxon>rosids</taxon>
        <taxon>malvids</taxon>
        <taxon>Malvales</taxon>
        <taxon>Malvaceae</taxon>
        <taxon>Malvoideae</taxon>
        <taxon>Gossypium</taxon>
    </lineage>
</organism>
<name>A0ABR0PIL1_GOSAR</name>
<keyword evidence="4" id="KW-1185">Reference proteome</keyword>
<dbReference type="Pfam" id="PF00078">
    <property type="entry name" value="RVT_1"/>
    <property type="match status" value="1"/>
</dbReference>